<dbReference type="InterPro" id="IPR024072">
    <property type="entry name" value="DHFR-like_dom_sf"/>
</dbReference>
<evidence type="ECO:0000256" key="3">
    <source>
        <dbReference type="ARBA" id="ARBA00023002"/>
    </source>
</evidence>
<name>B8JHI0_ANAD2</name>
<dbReference type="Pfam" id="PF01872">
    <property type="entry name" value="RibD_C"/>
    <property type="match status" value="1"/>
</dbReference>
<accession>B8JHI0</accession>
<dbReference type="PANTHER" id="PTHR38011:SF7">
    <property type="entry name" value="2,5-DIAMINO-6-RIBOSYLAMINO-4(3H)-PYRIMIDINONE 5'-PHOSPHATE REDUCTASE"/>
    <property type="match status" value="1"/>
</dbReference>
<dbReference type="AlphaFoldDB" id="B8JHI0"/>
<feature type="domain" description="Bacterial bifunctional deaminase-reductase C-terminal" evidence="4">
    <location>
        <begin position="15"/>
        <end position="228"/>
    </location>
</feature>
<dbReference type="KEGG" id="acp:A2cp1_3358"/>
<dbReference type="GO" id="GO:0008703">
    <property type="term" value="F:5-amino-6-(5-phosphoribosylamino)uracil reductase activity"/>
    <property type="evidence" value="ECO:0007669"/>
    <property type="project" value="InterPro"/>
</dbReference>
<evidence type="ECO:0000259" key="4">
    <source>
        <dbReference type="Pfam" id="PF01872"/>
    </source>
</evidence>
<organism evidence="5 6">
    <name type="scientific">Anaeromyxobacter dehalogenans (strain ATCC BAA-258 / DSM 21875 / 2CP-1)</name>
    <dbReference type="NCBI Taxonomy" id="455488"/>
    <lineage>
        <taxon>Bacteria</taxon>
        <taxon>Pseudomonadati</taxon>
        <taxon>Myxococcota</taxon>
        <taxon>Myxococcia</taxon>
        <taxon>Myxococcales</taxon>
        <taxon>Cystobacterineae</taxon>
        <taxon>Anaeromyxobacteraceae</taxon>
        <taxon>Anaeromyxobacter</taxon>
    </lineage>
</organism>
<reference evidence="5" key="1">
    <citation type="submission" date="2009-01" db="EMBL/GenBank/DDBJ databases">
        <title>Complete sequence of Anaeromyxobacter dehalogenans 2CP-1.</title>
        <authorList>
            <consortium name="US DOE Joint Genome Institute"/>
            <person name="Lucas S."/>
            <person name="Copeland A."/>
            <person name="Lapidus A."/>
            <person name="Glavina del Rio T."/>
            <person name="Dalin E."/>
            <person name="Tice H."/>
            <person name="Bruce D."/>
            <person name="Goodwin L."/>
            <person name="Pitluck S."/>
            <person name="Saunders E."/>
            <person name="Brettin T."/>
            <person name="Detter J.C."/>
            <person name="Han C."/>
            <person name="Larimer F."/>
            <person name="Land M."/>
            <person name="Hauser L."/>
            <person name="Kyrpides N."/>
            <person name="Ovchinnikova G."/>
            <person name="Beliaev A.S."/>
            <person name="Richardson P."/>
        </authorList>
    </citation>
    <scope>NUCLEOTIDE SEQUENCE</scope>
    <source>
        <strain evidence="5">2CP-1</strain>
    </source>
</reference>
<protein>
    <submittedName>
        <fullName evidence="5">Bifunctional deaminase-reductase domain protein</fullName>
    </submittedName>
</protein>
<keyword evidence="3" id="KW-0560">Oxidoreductase</keyword>
<dbReference type="Proteomes" id="UP000007089">
    <property type="component" value="Chromosome"/>
</dbReference>
<sequence length="246" mass="26675">MSPKRSRSSGRSGRPYVICHMGPSVDGRIVTDGWPRSARLSAEYERIHAALGADAWIIGRISMAPYAGRAPLPARGPRARVPRTDFIARAEAPSYAIALDPSGRLRWESGAIDAEHAVTVLTERVPDRYLRFLRDRGVSYLFGGRDRIDVPAVLGKLRARLGIRRLLLEGGGKINGSFLAAGVIDELSLLVAPVADGSVGTPALFDAGESGPRLRLRLLSAERRPGDLLWVRYRVVNAAAPARGRP</sequence>
<dbReference type="EMBL" id="CP001359">
    <property type="protein sequence ID" value="ACL66692.1"/>
    <property type="molecule type" value="Genomic_DNA"/>
</dbReference>
<dbReference type="PANTHER" id="PTHR38011">
    <property type="entry name" value="DIHYDROFOLATE REDUCTASE FAMILY PROTEIN (AFU_ORTHOLOGUE AFUA_8G06820)"/>
    <property type="match status" value="1"/>
</dbReference>
<dbReference type="Gene3D" id="3.40.430.10">
    <property type="entry name" value="Dihydrofolate Reductase, subunit A"/>
    <property type="match status" value="1"/>
</dbReference>
<proteinExistence type="predicted"/>
<evidence type="ECO:0000256" key="1">
    <source>
        <dbReference type="ARBA" id="ARBA00005104"/>
    </source>
</evidence>
<keyword evidence="2" id="KW-0521">NADP</keyword>
<evidence type="ECO:0000313" key="5">
    <source>
        <dbReference type="EMBL" id="ACL66692.1"/>
    </source>
</evidence>
<comment type="pathway">
    <text evidence="1">Cofactor biosynthesis; riboflavin biosynthesis.</text>
</comment>
<evidence type="ECO:0000256" key="2">
    <source>
        <dbReference type="ARBA" id="ARBA00022857"/>
    </source>
</evidence>
<dbReference type="GO" id="GO:0009231">
    <property type="term" value="P:riboflavin biosynthetic process"/>
    <property type="evidence" value="ECO:0007669"/>
    <property type="project" value="InterPro"/>
</dbReference>
<dbReference type="SUPFAM" id="SSF53597">
    <property type="entry name" value="Dihydrofolate reductase-like"/>
    <property type="match status" value="1"/>
</dbReference>
<gene>
    <name evidence="5" type="ordered locus">A2cp1_3358</name>
</gene>
<dbReference type="InterPro" id="IPR050765">
    <property type="entry name" value="Riboflavin_Biosynth_HTPR"/>
</dbReference>
<keyword evidence="6" id="KW-1185">Reference proteome</keyword>
<dbReference type="HOGENOM" id="CLU_073038_1_0_7"/>
<dbReference type="RefSeq" id="WP_015934501.1">
    <property type="nucleotide sequence ID" value="NC_011891.1"/>
</dbReference>
<dbReference type="InterPro" id="IPR002734">
    <property type="entry name" value="RibDG_C"/>
</dbReference>
<evidence type="ECO:0000313" key="6">
    <source>
        <dbReference type="Proteomes" id="UP000007089"/>
    </source>
</evidence>